<reference evidence="2 3" key="1">
    <citation type="journal article" date="2011" name="J. Gen. Appl. Microbiol.">
        <title>Draft genome sequencing of the enigmatic basidiomycete Mixia osmundae.</title>
        <authorList>
            <person name="Nishida H."/>
            <person name="Nagatsuka Y."/>
            <person name="Sugiyama J."/>
        </authorList>
    </citation>
    <scope>NUCLEOTIDE SEQUENCE [LARGE SCALE GENOMIC DNA]</scope>
    <source>
        <strain evidence="3">CBS 9802 / IAM 14324 / JCM 22182 / KY 12970</strain>
    </source>
</reference>
<comment type="caution">
    <text evidence="2">The sequence shown here is derived from an EMBL/GenBank/DDBJ whole genome shotgun (WGS) entry which is preliminary data.</text>
</comment>
<organism evidence="2 3">
    <name type="scientific">Mixia osmundae (strain CBS 9802 / IAM 14324 / JCM 22182 / KY 12970)</name>
    <dbReference type="NCBI Taxonomy" id="764103"/>
    <lineage>
        <taxon>Eukaryota</taxon>
        <taxon>Fungi</taxon>
        <taxon>Dikarya</taxon>
        <taxon>Basidiomycota</taxon>
        <taxon>Pucciniomycotina</taxon>
        <taxon>Mixiomycetes</taxon>
        <taxon>Mixiales</taxon>
        <taxon>Mixiaceae</taxon>
        <taxon>Mixia</taxon>
    </lineage>
</organism>
<keyword evidence="1" id="KW-0472">Membrane</keyword>
<dbReference type="EMBL" id="BABT02000067">
    <property type="protein sequence ID" value="GAA95898.1"/>
    <property type="molecule type" value="Genomic_DNA"/>
</dbReference>
<accession>G7DZ88</accession>
<evidence type="ECO:0000256" key="1">
    <source>
        <dbReference type="SAM" id="Phobius"/>
    </source>
</evidence>
<gene>
    <name evidence="2" type="primary">Mo02556</name>
    <name evidence="2" type="ORF">E5Q_02556</name>
</gene>
<keyword evidence="1" id="KW-1133">Transmembrane helix</keyword>
<evidence type="ECO:0000313" key="3">
    <source>
        <dbReference type="Proteomes" id="UP000009131"/>
    </source>
</evidence>
<keyword evidence="3" id="KW-1185">Reference proteome</keyword>
<dbReference type="Proteomes" id="UP000009131">
    <property type="component" value="Unassembled WGS sequence"/>
</dbReference>
<keyword evidence="1" id="KW-0812">Transmembrane</keyword>
<dbReference type="InParanoid" id="G7DZ88"/>
<dbReference type="AlphaFoldDB" id="G7DZ88"/>
<protein>
    <submittedName>
        <fullName evidence="2">Uncharacterized protein</fullName>
    </submittedName>
</protein>
<sequence length="190" mass="21272">MLVNDEDFQTLLLVAVTSISMCAATLFTRKATQRSRTESAARDTRLQELISAEAKWPDIDAPAYLPPFREIQVGTAPRTILLQAQLQLDSAVETLQAYDTAQKHNAAALLSGLQALAVLEQEEAERREPNYFGETMIDPCEAFSAEIRRLVVASSDTKAPAEIGRAREFLRSIETRTSNRRDMRRSSWTL</sequence>
<evidence type="ECO:0000313" key="2">
    <source>
        <dbReference type="EMBL" id="GAA95898.1"/>
    </source>
</evidence>
<dbReference type="HOGENOM" id="CLU_1428330_0_0_1"/>
<reference evidence="2 3" key="2">
    <citation type="journal article" date="2012" name="Open Biol.">
        <title>Characteristics of nucleosomes and linker DNA regions on the genome of the basidiomycete Mixia osmundae revealed by mono- and dinucleosome mapping.</title>
        <authorList>
            <person name="Nishida H."/>
            <person name="Kondo S."/>
            <person name="Matsumoto T."/>
            <person name="Suzuki Y."/>
            <person name="Yoshikawa H."/>
            <person name="Taylor T.D."/>
            <person name="Sugiyama J."/>
        </authorList>
    </citation>
    <scope>NUCLEOTIDE SEQUENCE [LARGE SCALE GENOMIC DNA]</scope>
    <source>
        <strain evidence="3">CBS 9802 / IAM 14324 / JCM 22182 / KY 12970</strain>
    </source>
</reference>
<dbReference type="RefSeq" id="XP_014566888.1">
    <property type="nucleotide sequence ID" value="XM_014711402.1"/>
</dbReference>
<feature type="transmembrane region" description="Helical" evidence="1">
    <location>
        <begin position="12"/>
        <end position="28"/>
    </location>
</feature>
<proteinExistence type="predicted"/>
<name>G7DZ88_MIXOS</name>